<dbReference type="Proteomes" id="UP000058925">
    <property type="component" value="Chromosome"/>
</dbReference>
<dbReference type="KEGG" id="taa:NMY3_00191"/>
<dbReference type="RefSeq" id="WP_196817072.1">
    <property type="nucleotide sequence ID" value="NZ_CP012850.1"/>
</dbReference>
<protein>
    <submittedName>
        <fullName evidence="2">Uncharacterized protein</fullName>
    </submittedName>
</protein>
<dbReference type="EMBL" id="CP012850">
    <property type="protein sequence ID" value="ALI34405.1"/>
    <property type="molecule type" value="Genomic_DNA"/>
</dbReference>
<organism evidence="2 3">
    <name type="scientific">Candidatus Nitrosocosmicus oleophilus</name>
    <dbReference type="NCBI Taxonomy" id="1353260"/>
    <lineage>
        <taxon>Archaea</taxon>
        <taxon>Nitrososphaerota</taxon>
        <taxon>Nitrososphaeria</taxon>
        <taxon>Nitrososphaerales</taxon>
        <taxon>Nitrososphaeraceae</taxon>
        <taxon>Candidatus Nitrosocosmicus</taxon>
    </lineage>
</organism>
<dbReference type="OrthoDB" id="11918at2157"/>
<keyword evidence="1" id="KW-0812">Transmembrane</keyword>
<proteinExistence type="predicted"/>
<accession>A0A654LT44</accession>
<dbReference type="AlphaFoldDB" id="A0A654LT44"/>
<evidence type="ECO:0000313" key="2">
    <source>
        <dbReference type="EMBL" id="ALI34405.1"/>
    </source>
</evidence>
<evidence type="ECO:0000256" key="1">
    <source>
        <dbReference type="SAM" id="Phobius"/>
    </source>
</evidence>
<dbReference type="PROSITE" id="PS51257">
    <property type="entry name" value="PROKAR_LIPOPROTEIN"/>
    <property type="match status" value="1"/>
</dbReference>
<keyword evidence="3" id="KW-1185">Reference proteome</keyword>
<name>A0A654LT44_9ARCH</name>
<keyword evidence="1" id="KW-1133">Transmembrane helix</keyword>
<evidence type="ECO:0000313" key="3">
    <source>
        <dbReference type="Proteomes" id="UP000058925"/>
    </source>
</evidence>
<keyword evidence="1" id="KW-0472">Membrane</keyword>
<reference evidence="3" key="1">
    <citation type="submission" date="2015-10" db="EMBL/GenBank/DDBJ databases">
        <title>Niche specialization of a soil ammonia-oxidizing archaeon, Candidatus Nitrosocosmicus oleophilus.</title>
        <authorList>
            <person name="Jung M.-Y."/>
            <person name="Rhee S.-K."/>
        </authorList>
    </citation>
    <scope>NUCLEOTIDE SEQUENCE [LARGE SCALE GENOMIC DNA]</scope>
    <source>
        <strain evidence="3">MY3</strain>
    </source>
</reference>
<feature type="transmembrane region" description="Helical" evidence="1">
    <location>
        <begin position="7"/>
        <end position="25"/>
    </location>
</feature>
<dbReference type="GeneID" id="60420397"/>
<gene>
    <name evidence="2" type="ORF">NMY3_00191</name>
</gene>
<sequence length="334" mass="36212">MRKSSTYCTMLIFVSISCMIFVIYADAQSSTNNSIDISGIYLSDKQTIYDVKQANNTVWILGTAAPNVKPSTIADIFSGTLANNNSKIIGKWIDSPLSNKSNGGNVDFDLLIDDSNNNNMTLTKNLSTSGSNNVYPANILTKYDPSLHGPLTIYVSMENLLVNEARAPTSDILYVGISGQKNNDNPLTATKYLGARGDGSNITTNLRIGPFIMNNENDSLKVEILGLNKADSTISFTIINLRDTLNQLMEPSYNISDLVQATNVIRSLSPGLIPGGCNGLVFIDEIPLSSEFLRNSTAFNEQHNIEKTYPGTTSPPGCGPPSEYVVKLSIMAQK</sequence>